<dbReference type="AlphaFoldDB" id="A0A229T3Z1"/>
<organism evidence="1 2">
    <name type="scientific">Amycolatopsis vastitatis</name>
    <dbReference type="NCBI Taxonomy" id="1905142"/>
    <lineage>
        <taxon>Bacteria</taxon>
        <taxon>Bacillati</taxon>
        <taxon>Actinomycetota</taxon>
        <taxon>Actinomycetes</taxon>
        <taxon>Pseudonocardiales</taxon>
        <taxon>Pseudonocardiaceae</taxon>
        <taxon>Amycolatopsis</taxon>
    </lineage>
</organism>
<sequence>MESASQEVSRVVRTSAGLCAVWQPEAFKSMEDDFELWEDWATENHEIEKSISQGIFVPLNVGGDGVFQVTIRFGSPELGLTESERRYRLVESEPYLFTSLGSFAVGGIEDICDVDRAAENRFPLAEGRYSVVVNLLDWKADPNSVGSDGRPLPSALPDFVVLVRPEVSSGGVFRTKVETFVRP</sequence>
<accession>A0A229T3Z1</accession>
<name>A0A229T3Z1_9PSEU</name>
<comment type="caution">
    <text evidence="1">The sequence shown here is derived from an EMBL/GenBank/DDBJ whole genome shotgun (WGS) entry which is preliminary data.</text>
</comment>
<evidence type="ECO:0000313" key="1">
    <source>
        <dbReference type="EMBL" id="OXM65634.1"/>
    </source>
</evidence>
<gene>
    <name evidence="1" type="ORF">CF165_22300</name>
</gene>
<reference evidence="2" key="1">
    <citation type="submission" date="2017-07" db="EMBL/GenBank/DDBJ databases">
        <title>Comparative genome mining reveals phylogenetic distribution patterns of secondary metabolites in Amycolatopsis.</title>
        <authorList>
            <person name="Adamek M."/>
            <person name="Alanjary M."/>
            <person name="Sales-Ortells H."/>
            <person name="Goodfellow M."/>
            <person name="Bull A.T."/>
            <person name="Kalinowski J."/>
            <person name="Ziemert N."/>
        </authorList>
    </citation>
    <scope>NUCLEOTIDE SEQUENCE [LARGE SCALE GENOMIC DNA]</scope>
    <source>
        <strain evidence="2">H5</strain>
    </source>
</reference>
<dbReference type="EMBL" id="NMUL01000022">
    <property type="protein sequence ID" value="OXM65634.1"/>
    <property type="molecule type" value="Genomic_DNA"/>
</dbReference>
<protein>
    <submittedName>
        <fullName evidence="1">Uncharacterized protein</fullName>
    </submittedName>
</protein>
<proteinExistence type="predicted"/>
<keyword evidence="2" id="KW-1185">Reference proteome</keyword>
<evidence type="ECO:0000313" key="2">
    <source>
        <dbReference type="Proteomes" id="UP000215199"/>
    </source>
</evidence>
<dbReference type="Proteomes" id="UP000215199">
    <property type="component" value="Unassembled WGS sequence"/>
</dbReference>